<feature type="non-terminal residue" evidence="2">
    <location>
        <position position="297"/>
    </location>
</feature>
<dbReference type="SUPFAM" id="SSF46689">
    <property type="entry name" value="Homeodomain-like"/>
    <property type="match status" value="1"/>
</dbReference>
<name>A0ABR6TN90_9FIRM</name>
<dbReference type="EMBL" id="JABGBW010000025">
    <property type="protein sequence ID" value="MBC2576883.1"/>
    <property type="molecule type" value="Genomic_DNA"/>
</dbReference>
<organism evidence="2 3">
    <name type="scientific">Peptostreptococcus canis</name>
    <dbReference type="NCBI Taxonomy" id="1159213"/>
    <lineage>
        <taxon>Bacteria</taxon>
        <taxon>Bacillati</taxon>
        <taxon>Bacillota</taxon>
        <taxon>Clostridia</taxon>
        <taxon>Peptostreptococcales</taxon>
        <taxon>Peptostreptococcaceae</taxon>
        <taxon>Peptostreptococcus</taxon>
    </lineage>
</organism>
<protein>
    <submittedName>
        <fullName evidence="2">ISNCY family transposase</fullName>
    </submittedName>
</protein>
<sequence length="297" mass="34465">MKEGKITLTMKQLKRYQVICSYIDKQITRREAAELLSLSERQITRLKKGVIESGAEFLIHKNTGKKPVHSISNEVKEAILKIKKTNSLKNVNFLHFKEILSEEYSIEISYSSLYSILKNAEIKSPMKKKIRHRKFRRKRKPHFGQLVQIDATPFEWFDKKVKYTLHGAIDDATGKIVGLYMTEHECLFGYLEMMKRCCMDFGVPQTLYSDKHTIFRSPNAGKLTIEDEINGKKVNLTQFSRAVNELGTDIIFANSPQAKGRIERLWVTLQSRLPVEFMMKGIDNVKEANEFLRGYIH</sequence>
<dbReference type="PROSITE" id="PS50994">
    <property type="entry name" value="INTEGRASE"/>
    <property type="match status" value="1"/>
</dbReference>
<dbReference type="InterPro" id="IPR009057">
    <property type="entry name" value="Homeodomain-like_sf"/>
</dbReference>
<dbReference type="RefSeq" id="WP_185624899.1">
    <property type="nucleotide sequence ID" value="NZ_JABGBW010000025.1"/>
</dbReference>
<gene>
    <name evidence="2" type="ORF">HLB29_09550</name>
</gene>
<dbReference type="Proteomes" id="UP000713904">
    <property type="component" value="Unassembled WGS sequence"/>
</dbReference>
<reference evidence="2 3" key="1">
    <citation type="submission" date="2020-05" db="EMBL/GenBank/DDBJ databases">
        <title>Draft genome of xy-202 and genomic insight in genome of the genus Peptostreptococcus.</title>
        <authorList>
            <person name="Zhang Z."/>
        </authorList>
    </citation>
    <scope>NUCLEOTIDE SEQUENCE [LARGE SCALE GENOMIC DNA]</scope>
    <source>
        <strain evidence="2 3">DSM 27025</strain>
    </source>
</reference>
<proteinExistence type="predicted"/>
<dbReference type="Gene3D" id="3.30.420.10">
    <property type="entry name" value="Ribonuclease H-like superfamily/Ribonuclease H"/>
    <property type="match status" value="1"/>
</dbReference>
<dbReference type="InterPro" id="IPR047797">
    <property type="entry name" value="ISNCY_transpos"/>
</dbReference>
<dbReference type="NCBIfam" id="NF033594">
    <property type="entry name" value="transpos_ISNCY_2"/>
    <property type="match status" value="1"/>
</dbReference>
<comment type="caution">
    <text evidence="2">The sequence shown here is derived from an EMBL/GenBank/DDBJ whole genome shotgun (WGS) entry which is preliminary data.</text>
</comment>
<dbReference type="InterPro" id="IPR001584">
    <property type="entry name" value="Integrase_cat-core"/>
</dbReference>
<accession>A0ABR6TN90</accession>
<evidence type="ECO:0000259" key="1">
    <source>
        <dbReference type="PROSITE" id="PS50994"/>
    </source>
</evidence>
<dbReference type="SUPFAM" id="SSF53098">
    <property type="entry name" value="Ribonuclease H-like"/>
    <property type="match status" value="1"/>
</dbReference>
<dbReference type="InterPro" id="IPR012337">
    <property type="entry name" value="RNaseH-like_sf"/>
</dbReference>
<evidence type="ECO:0000313" key="3">
    <source>
        <dbReference type="Proteomes" id="UP000713904"/>
    </source>
</evidence>
<keyword evidence="3" id="KW-1185">Reference proteome</keyword>
<evidence type="ECO:0000313" key="2">
    <source>
        <dbReference type="EMBL" id="MBC2576883.1"/>
    </source>
</evidence>
<dbReference type="InterPro" id="IPR036397">
    <property type="entry name" value="RNaseH_sf"/>
</dbReference>
<feature type="domain" description="Integrase catalytic" evidence="1">
    <location>
        <begin position="137"/>
        <end position="297"/>
    </location>
</feature>